<dbReference type="InterPro" id="IPR016886">
    <property type="entry name" value="UCP028458_glyceroPtfrase"/>
</dbReference>
<dbReference type="GO" id="GO:0016020">
    <property type="term" value="C:membrane"/>
    <property type="evidence" value="ECO:0007669"/>
    <property type="project" value="InterPro"/>
</dbReference>
<evidence type="ECO:0000313" key="2">
    <source>
        <dbReference type="Proteomes" id="UP000502608"/>
    </source>
</evidence>
<dbReference type="RefSeq" id="WP_167679814.1">
    <property type="nucleotide sequence ID" value="NZ_CP050313.1"/>
</dbReference>
<dbReference type="GO" id="GO:0047355">
    <property type="term" value="F:CDP-glycerol glycerophosphotransferase activity"/>
    <property type="evidence" value="ECO:0007669"/>
    <property type="project" value="InterPro"/>
</dbReference>
<dbReference type="PIRSF" id="PIRSF028458">
    <property type="entry name" value="UCP028458_glyceroPtfrase"/>
    <property type="match status" value="1"/>
</dbReference>
<reference evidence="1 2" key="1">
    <citation type="submission" date="2020-03" db="EMBL/GenBank/DDBJ databases">
        <title>Complete genome sequence of Shewanella sp.</title>
        <authorList>
            <person name="Kim Y.-S."/>
            <person name="Kim S.-J."/>
            <person name="Jung H.-K."/>
            <person name="Kim K.-H."/>
        </authorList>
    </citation>
    <scope>NUCLEOTIDE SEQUENCE [LARGE SCALE GENOMIC DNA]</scope>
    <source>
        <strain evidence="1 2">PN3F2</strain>
    </source>
</reference>
<dbReference type="Proteomes" id="UP000502608">
    <property type="component" value="Chromosome"/>
</dbReference>
<gene>
    <name evidence="1" type="ORF">HBH39_16980</name>
</gene>
<keyword evidence="1" id="KW-0808">Transferase</keyword>
<organism evidence="1 2">
    <name type="scientific">Shewanella aestuarii</name>
    <dbReference type="NCBI Taxonomy" id="1028752"/>
    <lineage>
        <taxon>Bacteria</taxon>
        <taxon>Pseudomonadati</taxon>
        <taxon>Pseudomonadota</taxon>
        <taxon>Gammaproteobacteria</taxon>
        <taxon>Alteromonadales</taxon>
        <taxon>Shewanellaceae</taxon>
        <taxon>Shewanella</taxon>
    </lineage>
</organism>
<dbReference type="InterPro" id="IPR043148">
    <property type="entry name" value="TagF_C"/>
</dbReference>
<dbReference type="AlphaFoldDB" id="A0A6G9QNH2"/>
<dbReference type="KEGG" id="saes:HBH39_16980"/>
<name>A0A6G9QNH2_9GAMM</name>
<proteinExistence type="predicted"/>
<keyword evidence="2" id="KW-1185">Reference proteome</keyword>
<dbReference type="Gene3D" id="3.40.50.12580">
    <property type="match status" value="1"/>
</dbReference>
<dbReference type="EMBL" id="CP050313">
    <property type="protein sequence ID" value="QIR15958.1"/>
    <property type="molecule type" value="Genomic_DNA"/>
</dbReference>
<dbReference type="InterPro" id="IPR007554">
    <property type="entry name" value="Glycerophosphate_synth"/>
</dbReference>
<sequence>MRYLFFVTLSYSFSVLRPIEQAIKRRGGTVAWFIPNGSEAESYILPTDTRLDDIAQVMQFSADATLVPGNFVPDFFPGVKVQVFHGFDSGKKGKFSIRGLFDLYCTQGPNMTHGFNAINDGTCDIVETGWSKLDPLFSPHPDVKLYQSDKPVILYAPTFSPKLTSTEALFPFIKKLITSKDWQWIVKLHPKATSEEIAMYKSLSSEKLRFVETGDIIPLLQAADVVLSDTSSIISEFAIQEKIVVAFKNRRPQEWMLNFDDASELGDVLEKALGRSDDLLDKIRNYCESIHPYKDGLSSERVLNAIEALIASELKHLKKKPLNLIRKLKIRKKLKYYRW</sequence>
<protein>
    <submittedName>
        <fullName evidence="1">CDP-glycerol:glycerophosphate glycerophosphotransferase</fullName>
    </submittedName>
</protein>
<dbReference type="SUPFAM" id="SSF53756">
    <property type="entry name" value="UDP-Glycosyltransferase/glycogen phosphorylase"/>
    <property type="match status" value="1"/>
</dbReference>
<evidence type="ECO:0000313" key="1">
    <source>
        <dbReference type="EMBL" id="QIR15958.1"/>
    </source>
</evidence>
<accession>A0A6G9QNH2</accession>
<dbReference type="Pfam" id="PF04464">
    <property type="entry name" value="Glyphos_transf"/>
    <property type="match status" value="1"/>
</dbReference>